<dbReference type="STRING" id="706191.PANA_1539"/>
<dbReference type="eggNOG" id="ENOG5033S64">
    <property type="taxonomic scope" value="Bacteria"/>
</dbReference>
<sequence>MSGNVKRQVILHMEKRLDNNGYIDFPFPATRNEDGTVNPCGIDLTLETERLEEVAVLRHSANLQRLVEEVNLQDGLFMTLACDWQQQENAVCGFIDIAFRPELPGHSHAETLQLETAFYTYLKEQAQQHGLAADALINYARAVLDWGWSPLQQRQRRYEKITIQYYCPQSEDAEWCFDHIRHFLVSWYPQYAAAPGNAVL</sequence>
<reference evidence="1 2" key="1">
    <citation type="journal article" date="2010" name="J. Bacteriol.">
        <title>Genome sequence of Pantoea ananatis LMG20103, the causative agent of Eucalyptus blight and dieback.</title>
        <authorList>
            <person name="De Maayer P."/>
            <person name="Chan W.Y."/>
            <person name="Venter S.N."/>
            <person name="Toth I.K."/>
            <person name="Birch P.R."/>
            <person name="Joubert F."/>
            <person name="Coutinho T.A."/>
        </authorList>
    </citation>
    <scope>NUCLEOTIDE SEQUENCE [LARGE SCALE GENOMIC DNA]</scope>
    <source>
        <strain evidence="1 2">LMG 20103</strain>
    </source>
</reference>
<evidence type="ECO:0000313" key="2">
    <source>
        <dbReference type="Proteomes" id="UP000001702"/>
    </source>
</evidence>
<dbReference type="Proteomes" id="UP000001702">
    <property type="component" value="Chromosome"/>
</dbReference>
<evidence type="ECO:0000313" key="1">
    <source>
        <dbReference type="EMBL" id="ADD76706.1"/>
    </source>
</evidence>
<accession>D4GCN3</accession>
<organism evidence="1 2">
    <name type="scientific">Pantoea ananatis (strain LMG 20103)</name>
    <dbReference type="NCBI Taxonomy" id="706191"/>
    <lineage>
        <taxon>Bacteria</taxon>
        <taxon>Pseudomonadati</taxon>
        <taxon>Pseudomonadota</taxon>
        <taxon>Gammaproteobacteria</taxon>
        <taxon>Enterobacterales</taxon>
        <taxon>Erwiniaceae</taxon>
        <taxon>Pantoea</taxon>
    </lineage>
</organism>
<dbReference type="HOGENOM" id="CLU_1473001_0_0_6"/>
<dbReference type="EMBL" id="CP001875">
    <property type="protein sequence ID" value="ADD76706.1"/>
    <property type="molecule type" value="Genomic_DNA"/>
</dbReference>
<dbReference type="AlphaFoldDB" id="D4GCN3"/>
<gene>
    <name evidence="1" type="ordered locus">PANA_1539</name>
</gene>
<dbReference type="KEGG" id="pam:PANA_1539"/>
<keyword evidence="2" id="KW-1185">Reference proteome</keyword>
<name>D4GCN3_PANAM</name>
<protein>
    <submittedName>
        <fullName evidence="1">Uncharacterized protein</fullName>
    </submittedName>
</protein>
<proteinExistence type="predicted"/>